<organism evidence="2 3">
    <name type="scientific">Corynascus novoguineensis</name>
    <dbReference type="NCBI Taxonomy" id="1126955"/>
    <lineage>
        <taxon>Eukaryota</taxon>
        <taxon>Fungi</taxon>
        <taxon>Dikarya</taxon>
        <taxon>Ascomycota</taxon>
        <taxon>Pezizomycotina</taxon>
        <taxon>Sordariomycetes</taxon>
        <taxon>Sordariomycetidae</taxon>
        <taxon>Sordariales</taxon>
        <taxon>Chaetomiaceae</taxon>
        <taxon>Corynascus</taxon>
    </lineage>
</organism>
<comment type="caution">
    <text evidence="2">The sequence shown here is derived from an EMBL/GenBank/DDBJ whole genome shotgun (WGS) entry which is preliminary data.</text>
</comment>
<keyword evidence="3" id="KW-1185">Reference proteome</keyword>
<proteinExistence type="predicted"/>
<dbReference type="AlphaFoldDB" id="A0AAN7HGA0"/>
<feature type="region of interest" description="Disordered" evidence="1">
    <location>
        <begin position="1"/>
        <end position="25"/>
    </location>
</feature>
<name>A0AAN7HGA0_9PEZI</name>
<accession>A0AAN7HGA0</accession>
<evidence type="ECO:0000256" key="1">
    <source>
        <dbReference type="SAM" id="MobiDB-lite"/>
    </source>
</evidence>
<reference evidence="2" key="2">
    <citation type="submission" date="2023-05" db="EMBL/GenBank/DDBJ databases">
        <authorList>
            <consortium name="Lawrence Berkeley National Laboratory"/>
            <person name="Steindorff A."/>
            <person name="Hensen N."/>
            <person name="Bonometti L."/>
            <person name="Westerberg I."/>
            <person name="Brannstrom I.O."/>
            <person name="Guillou S."/>
            <person name="Cros-Aarteil S."/>
            <person name="Calhoun S."/>
            <person name="Haridas S."/>
            <person name="Kuo A."/>
            <person name="Mondo S."/>
            <person name="Pangilinan J."/>
            <person name="Riley R."/>
            <person name="Labutti K."/>
            <person name="Andreopoulos B."/>
            <person name="Lipzen A."/>
            <person name="Chen C."/>
            <person name="Yanf M."/>
            <person name="Daum C."/>
            <person name="Ng V."/>
            <person name="Clum A."/>
            <person name="Ohm R."/>
            <person name="Martin F."/>
            <person name="Silar P."/>
            <person name="Natvig D."/>
            <person name="Lalanne C."/>
            <person name="Gautier V."/>
            <person name="Ament-Velasquez S.L."/>
            <person name="Kruys A."/>
            <person name="Hutchinson M.I."/>
            <person name="Powell A.J."/>
            <person name="Barry K."/>
            <person name="Miller A.N."/>
            <person name="Grigoriev I.V."/>
            <person name="Debuchy R."/>
            <person name="Gladieux P."/>
            <person name="Thoren M.H."/>
            <person name="Johannesson H."/>
        </authorList>
    </citation>
    <scope>NUCLEOTIDE SEQUENCE</scope>
    <source>
        <strain evidence="2">CBS 359.72</strain>
    </source>
</reference>
<reference evidence="2" key="1">
    <citation type="journal article" date="2023" name="Mol. Phylogenet. Evol.">
        <title>Genome-scale phylogeny and comparative genomics of the fungal order Sordariales.</title>
        <authorList>
            <person name="Hensen N."/>
            <person name="Bonometti L."/>
            <person name="Westerberg I."/>
            <person name="Brannstrom I.O."/>
            <person name="Guillou S."/>
            <person name="Cros-Aarteil S."/>
            <person name="Calhoun S."/>
            <person name="Haridas S."/>
            <person name="Kuo A."/>
            <person name="Mondo S."/>
            <person name="Pangilinan J."/>
            <person name="Riley R."/>
            <person name="LaButti K."/>
            <person name="Andreopoulos B."/>
            <person name="Lipzen A."/>
            <person name="Chen C."/>
            <person name="Yan M."/>
            <person name="Daum C."/>
            <person name="Ng V."/>
            <person name="Clum A."/>
            <person name="Steindorff A."/>
            <person name="Ohm R.A."/>
            <person name="Martin F."/>
            <person name="Silar P."/>
            <person name="Natvig D.O."/>
            <person name="Lalanne C."/>
            <person name="Gautier V."/>
            <person name="Ament-Velasquez S.L."/>
            <person name="Kruys A."/>
            <person name="Hutchinson M.I."/>
            <person name="Powell A.J."/>
            <person name="Barry K."/>
            <person name="Miller A.N."/>
            <person name="Grigoriev I.V."/>
            <person name="Debuchy R."/>
            <person name="Gladieux P."/>
            <person name="Hiltunen Thoren M."/>
            <person name="Johannesson H."/>
        </authorList>
    </citation>
    <scope>NUCLEOTIDE SEQUENCE</scope>
    <source>
        <strain evidence="2">CBS 359.72</strain>
    </source>
</reference>
<protein>
    <submittedName>
        <fullName evidence="2">Uncharacterized protein</fullName>
    </submittedName>
</protein>
<sequence>MSEDLRRTIAKSEVARQQTPRDKWAPGSWAKAAAYNATKPEVRCPVVIGGDSIFRTAEDLRDLCQLPSIPQVIQTTETMLTFLPEEEPEDKNEEKETLDVADIGLGEYLDLQDVTAGETIVVWFHGQKRLAWLARARRTPSPKEPSPYADFNLT</sequence>
<dbReference type="EMBL" id="MU857634">
    <property type="protein sequence ID" value="KAK4248641.1"/>
    <property type="molecule type" value="Genomic_DNA"/>
</dbReference>
<evidence type="ECO:0000313" key="3">
    <source>
        <dbReference type="Proteomes" id="UP001303647"/>
    </source>
</evidence>
<dbReference type="Proteomes" id="UP001303647">
    <property type="component" value="Unassembled WGS sequence"/>
</dbReference>
<evidence type="ECO:0000313" key="2">
    <source>
        <dbReference type="EMBL" id="KAK4248641.1"/>
    </source>
</evidence>
<gene>
    <name evidence="2" type="ORF">C7999DRAFT_30875</name>
</gene>